<sequence>MNRSLSSKLAKKATPAPPMATANKKKKQKEQSRRDPLRDLNAVTVGTSNTGSDASSSISVEAPRGCLRFLLSHSSSSNSKTPLYTPKTLSKTPKSAPAVRPTRPSKSKDNRSKFNALENPEKPTSRNASKSKNNSSRSGPKSKTCSVSKSNGNSLSKLESGSEVEGRIVRVVGNAGQPTELKSDGIDGNFTPLSKIPTGLGLDSKADKAEDVLENSDKSNSRTPPVQASVSPEIQCGSSVVSTSKLACYSAGHVLSGITDKRKCRAKGILSVGQNDSGFSKGKALGSFEDDADDADDEGDGHVDGTGKGVVGNLDAWVVPLPTEASMHWLLSPCDEEDEDHKEHSDNSLQNSVGSVNLYSPFSTSGRHGFSSDVCEKTNTGSTTNCSRRRTPISPSFHEVLEPVNEHVGVLASPHCTPCCEAVTLDEERKHHYGYDGETSPFSMFSLDSGNVIRTPLSGSSIENHRKHYFDSELSSVAEAIQMASLSPETNSHALIEDQIESSFQFECLTTACGSISQLHKVLDDRASWLSNSTLENISQSEMRISWREGLMSRIYDMDEDDCCRCLSDEEEDINGCGKDPLKKEEASQSPELNVQVGEEDENVTFKLWTAEVLDDEGGGIHPKLSSRVCATAESISTDGGGGLLASGDSDWSQCYKNELFNA</sequence>
<feature type="compositionally biased region" description="Basic and acidic residues" evidence="1">
    <location>
        <begin position="204"/>
        <end position="220"/>
    </location>
</feature>
<feature type="compositionally biased region" description="Acidic residues" evidence="1">
    <location>
        <begin position="288"/>
        <end position="299"/>
    </location>
</feature>
<feature type="compositionally biased region" description="Basic and acidic residues" evidence="1">
    <location>
        <begin position="29"/>
        <end position="38"/>
    </location>
</feature>
<comment type="caution">
    <text evidence="2">The sequence shown here is derived from an EMBL/GenBank/DDBJ whole genome shotgun (WGS) entry which is preliminary data.</text>
</comment>
<feature type="region of interest" description="Disordered" evidence="1">
    <location>
        <begin position="72"/>
        <end position="231"/>
    </location>
</feature>
<evidence type="ECO:0000313" key="3">
    <source>
        <dbReference type="Proteomes" id="UP000290289"/>
    </source>
</evidence>
<reference evidence="2 3" key="1">
    <citation type="submission" date="2018-10" db="EMBL/GenBank/DDBJ databases">
        <title>A high-quality apple genome assembly.</title>
        <authorList>
            <person name="Hu J."/>
        </authorList>
    </citation>
    <scope>NUCLEOTIDE SEQUENCE [LARGE SCALE GENOMIC DNA]</scope>
    <source>
        <strain evidence="3">cv. HFTH1</strain>
        <tissue evidence="2">Young leaf</tissue>
    </source>
</reference>
<dbReference type="EMBL" id="RDQH01000341">
    <property type="protein sequence ID" value="RXH74190.1"/>
    <property type="molecule type" value="Genomic_DNA"/>
</dbReference>
<dbReference type="AlphaFoldDB" id="A0A498HTV7"/>
<accession>A0A498HTV7</accession>
<evidence type="ECO:0000313" key="2">
    <source>
        <dbReference type="EMBL" id="RXH74190.1"/>
    </source>
</evidence>
<feature type="compositionally biased region" description="Low complexity" evidence="1">
    <location>
        <begin position="125"/>
        <end position="143"/>
    </location>
</feature>
<feature type="region of interest" description="Disordered" evidence="1">
    <location>
        <begin position="285"/>
        <end position="307"/>
    </location>
</feature>
<keyword evidence="3" id="KW-1185">Reference proteome</keyword>
<protein>
    <submittedName>
        <fullName evidence="2">Uncharacterized protein</fullName>
    </submittedName>
</protein>
<evidence type="ECO:0000256" key="1">
    <source>
        <dbReference type="SAM" id="MobiDB-lite"/>
    </source>
</evidence>
<dbReference type="Proteomes" id="UP000290289">
    <property type="component" value="Chromosome 15"/>
</dbReference>
<gene>
    <name evidence="2" type="ORF">DVH24_028911</name>
</gene>
<name>A0A498HTV7_MALDO</name>
<dbReference type="PANTHER" id="PTHR36022:SF1">
    <property type="entry name" value="GPI-ANCHORED ADHESIN-LIKE PROTEIN"/>
    <property type="match status" value="1"/>
</dbReference>
<feature type="compositionally biased region" description="Polar residues" evidence="1">
    <location>
        <begin position="144"/>
        <end position="159"/>
    </location>
</feature>
<organism evidence="2 3">
    <name type="scientific">Malus domestica</name>
    <name type="common">Apple</name>
    <name type="synonym">Pyrus malus</name>
    <dbReference type="NCBI Taxonomy" id="3750"/>
    <lineage>
        <taxon>Eukaryota</taxon>
        <taxon>Viridiplantae</taxon>
        <taxon>Streptophyta</taxon>
        <taxon>Embryophyta</taxon>
        <taxon>Tracheophyta</taxon>
        <taxon>Spermatophyta</taxon>
        <taxon>Magnoliopsida</taxon>
        <taxon>eudicotyledons</taxon>
        <taxon>Gunneridae</taxon>
        <taxon>Pentapetalae</taxon>
        <taxon>rosids</taxon>
        <taxon>fabids</taxon>
        <taxon>Rosales</taxon>
        <taxon>Rosaceae</taxon>
        <taxon>Amygdaloideae</taxon>
        <taxon>Maleae</taxon>
        <taxon>Malus</taxon>
    </lineage>
</organism>
<dbReference type="PANTHER" id="PTHR36022">
    <property type="entry name" value="GPI-ANCHORED ADHESIN-LIKE PROTEIN"/>
    <property type="match status" value="1"/>
</dbReference>
<proteinExistence type="predicted"/>
<feature type="compositionally biased region" description="Polar residues" evidence="1">
    <location>
        <begin position="221"/>
        <end position="231"/>
    </location>
</feature>
<feature type="region of interest" description="Disordered" evidence="1">
    <location>
        <begin position="1"/>
        <end position="60"/>
    </location>
</feature>
<feature type="compositionally biased region" description="Polar residues" evidence="1">
    <location>
        <begin position="44"/>
        <end position="59"/>
    </location>
</feature>